<evidence type="ECO:0000256" key="11">
    <source>
        <dbReference type="SAM" id="SignalP"/>
    </source>
</evidence>
<accession>A0A6P7YT26</accession>
<evidence type="ECO:0000256" key="3">
    <source>
        <dbReference type="ARBA" id="ARBA00022536"/>
    </source>
</evidence>
<evidence type="ECO:0000256" key="9">
    <source>
        <dbReference type="SAM" id="MobiDB-lite"/>
    </source>
</evidence>
<dbReference type="GO" id="GO:0005886">
    <property type="term" value="C:plasma membrane"/>
    <property type="evidence" value="ECO:0007669"/>
    <property type="project" value="UniProtKB-SubCell"/>
</dbReference>
<comment type="subcellular location">
    <subcellularLocation>
        <location evidence="1">Cell membrane</location>
    </subcellularLocation>
</comment>
<evidence type="ECO:0000256" key="5">
    <source>
        <dbReference type="ARBA" id="ARBA00022737"/>
    </source>
</evidence>
<keyword evidence="8" id="KW-0325">Glycoprotein</keyword>
<keyword evidence="10" id="KW-0812">Transmembrane</keyword>
<dbReference type="CTD" id="56667"/>
<dbReference type="GeneID" id="115474843"/>
<dbReference type="RefSeq" id="XP_030066389.1">
    <property type="nucleotide sequence ID" value="XM_030210529.1"/>
</dbReference>
<keyword evidence="6 10" id="KW-0472">Membrane</keyword>
<gene>
    <name evidence="14" type="primary">MUC13</name>
</gene>
<evidence type="ECO:0000256" key="8">
    <source>
        <dbReference type="ARBA" id="ARBA00023180"/>
    </source>
</evidence>
<dbReference type="PROSITE" id="PS00010">
    <property type="entry name" value="ASX_HYDROXYL"/>
    <property type="match status" value="1"/>
</dbReference>
<feature type="compositionally biased region" description="Polar residues" evidence="9">
    <location>
        <begin position="63"/>
        <end position="135"/>
    </location>
</feature>
<keyword evidence="3" id="KW-0245">EGF-like domain</keyword>
<feature type="compositionally biased region" description="Low complexity" evidence="9">
    <location>
        <begin position="27"/>
        <end position="62"/>
    </location>
</feature>
<dbReference type="Gene3D" id="2.10.25.10">
    <property type="entry name" value="Laminin"/>
    <property type="match status" value="1"/>
</dbReference>
<sequence>MRSSIVLLLLCNLVFCNLQDAQANTTTSDSTATASSPGSTSAMISTATSETTISESTPTTISLATSPTTISGSTSAMISTATSPPKTSGSTSAMISTATSQTTISGSTSAMISTATSPPKTSGPDSKTNGTTAPPTSKPGPDSKTNGTTAPPTSKPGPDSKTNGTTAPPTTRPEPSFNTSSNETATITNPVPSKPCDENPCGTNVATCINTAEKFICKCPFAFFFNLAGKSCDLGKSFYGRLTLNIPYSSALQDTSSPEFQAVYDKVTVFFEKCFNGTISNTTISGYEQTVISEIQQTASTRTWKAGAGTLVKVINMFRENSNAKEEIVRNAINKGTESDSYFSGFSTSDVCEENLYCNLTTTNCINNNATFPTCNCKEGYWPNAPVVTTCKACEPDCGVKDTMTYCQIQDIPVCKCQPNHFNNSGTCEPCSFGYSGEDCKDSALLIVVIVIAVCGAIMLALIGAVIGISLKSKKSKNQERRHLLSNEEPADASNTRGPFFFPKVQTNSGAEGNRSASNPYEEDSQFKRHMPKRDYDDEGPWYEMANNKTATQSRF</sequence>
<dbReference type="PANTHER" id="PTHR24037">
    <property type="entry name" value="HEART DEVELOPMENT PROTEIN WITH EGF-LIKE DOMAINS 1"/>
    <property type="match status" value="1"/>
</dbReference>
<evidence type="ECO:0000259" key="12">
    <source>
        <dbReference type="PROSITE" id="PS50024"/>
    </source>
</evidence>
<proteinExistence type="predicted"/>
<protein>
    <submittedName>
        <fullName evidence="14">Mucin-13 isoform X1</fullName>
    </submittedName>
</protein>
<keyword evidence="7" id="KW-1015">Disulfide bond</keyword>
<name>A0A6P7YT26_9AMPH</name>
<dbReference type="Proteomes" id="UP000515156">
    <property type="component" value="Chromosome 7"/>
</dbReference>
<dbReference type="SMART" id="SM00181">
    <property type="entry name" value="EGF"/>
    <property type="match status" value="3"/>
</dbReference>
<dbReference type="AlphaFoldDB" id="A0A6P7YT26"/>
<dbReference type="FunCoup" id="A0A6P7YT26">
    <property type="interactions" value="328"/>
</dbReference>
<feature type="compositionally biased region" description="Polar residues" evidence="9">
    <location>
        <begin position="160"/>
        <end position="169"/>
    </location>
</feature>
<evidence type="ECO:0000256" key="2">
    <source>
        <dbReference type="ARBA" id="ARBA00022475"/>
    </source>
</evidence>
<feature type="transmembrane region" description="Helical" evidence="10">
    <location>
        <begin position="444"/>
        <end position="471"/>
    </location>
</feature>
<organism evidence="13 14">
    <name type="scientific">Microcaecilia unicolor</name>
    <dbReference type="NCBI Taxonomy" id="1415580"/>
    <lineage>
        <taxon>Eukaryota</taxon>
        <taxon>Metazoa</taxon>
        <taxon>Chordata</taxon>
        <taxon>Craniata</taxon>
        <taxon>Vertebrata</taxon>
        <taxon>Euteleostomi</taxon>
        <taxon>Amphibia</taxon>
        <taxon>Gymnophiona</taxon>
        <taxon>Siphonopidae</taxon>
        <taxon>Microcaecilia</taxon>
    </lineage>
</organism>
<evidence type="ECO:0000256" key="6">
    <source>
        <dbReference type="ARBA" id="ARBA00023136"/>
    </source>
</evidence>
<evidence type="ECO:0000313" key="14">
    <source>
        <dbReference type="RefSeq" id="XP_030066389.1"/>
    </source>
</evidence>
<evidence type="ECO:0000256" key="1">
    <source>
        <dbReference type="ARBA" id="ARBA00004236"/>
    </source>
</evidence>
<feature type="compositionally biased region" description="Polar residues" evidence="9">
    <location>
        <begin position="547"/>
        <end position="556"/>
    </location>
</feature>
<feature type="compositionally biased region" description="Polar residues" evidence="9">
    <location>
        <begin position="143"/>
        <end position="152"/>
    </location>
</feature>
<feature type="domain" description="SEA" evidence="12">
    <location>
        <begin position="234"/>
        <end position="363"/>
    </location>
</feature>
<reference evidence="14" key="1">
    <citation type="submission" date="2025-08" db="UniProtKB">
        <authorList>
            <consortium name="RefSeq"/>
        </authorList>
    </citation>
    <scope>IDENTIFICATION</scope>
</reference>
<dbReference type="OrthoDB" id="8938333at2759"/>
<keyword evidence="2" id="KW-1003">Cell membrane</keyword>
<dbReference type="KEGG" id="muo:115474843"/>
<feature type="chain" id="PRO_5027931945" evidence="11">
    <location>
        <begin position="24"/>
        <end position="556"/>
    </location>
</feature>
<feature type="compositionally biased region" description="Polar residues" evidence="9">
    <location>
        <begin position="505"/>
        <end position="519"/>
    </location>
</feature>
<feature type="compositionally biased region" description="Polar residues" evidence="9">
    <location>
        <begin position="176"/>
        <end position="191"/>
    </location>
</feature>
<feature type="signal peptide" evidence="11">
    <location>
        <begin position="1"/>
        <end position="23"/>
    </location>
</feature>
<dbReference type="InterPro" id="IPR000742">
    <property type="entry name" value="EGF"/>
</dbReference>
<dbReference type="PROSITE" id="PS50024">
    <property type="entry name" value="SEA"/>
    <property type="match status" value="1"/>
</dbReference>
<dbReference type="PANTHER" id="PTHR24037:SF10">
    <property type="entry name" value="MUCIN-13"/>
    <property type="match status" value="1"/>
</dbReference>
<evidence type="ECO:0000256" key="10">
    <source>
        <dbReference type="SAM" id="Phobius"/>
    </source>
</evidence>
<keyword evidence="13" id="KW-1185">Reference proteome</keyword>
<dbReference type="InterPro" id="IPR000152">
    <property type="entry name" value="EGF-type_Asp/Asn_hydroxyl_site"/>
</dbReference>
<dbReference type="InParanoid" id="A0A6P7YT26"/>
<feature type="region of interest" description="Disordered" evidence="9">
    <location>
        <begin position="504"/>
        <end position="556"/>
    </location>
</feature>
<feature type="region of interest" description="Disordered" evidence="9">
    <location>
        <begin position="27"/>
        <end position="196"/>
    </location>
</feature>
<evidence type="ECO:0000256" key="4">
    <source>
        <dbReference type="ARBA" id="ARBA00022729"/>
    </source>
</evidence>
<evidence type="ECO:0000256" key="7">
    <source>
        <dbReference type="ARBA" id="ARBA00023157"/>
    </source>
</evidence>
<keyword evidence="10" id="KW-1133">Transmembrane helix</keyword>
<keyword evidence="5" id="KW-0677">Repeat</keyword>
<dbReference type="InterPro" id="IPR000082">
    <property type="entry name" value="SEA_dom"/>
</dbReference>
<evidence type="ECO:0000313" key="13">
    <source>
        <dbReference type="Proteomes" id="UP000515156"/>
    </source>
</evidence>
<keyword evidence="4 11" id="KW-0732">Signal</keyword>
<feature type="region of interest" description="Disordered" evidence="9">
    <location>
        <begin position="480"/>
        <end position="499"/>
    </location>
</feature>